<evidence type="ECO:0000313" key="2">
    <source>
        <dbReference type="Proteomes" id="UP001501047"/>
    </source>
</evidence>
<name>A0ABN1KRZ3_CLOSU</name>
<dbReference type="EMBL" id="BAAACI010000006">
    <property type="protein sequence ID" value="GAA0774516.1"/>
    <property type="molecule type" value="Genomic_DNA"/>
</dbReference>
<keyword evidence="2" id="KW-1185">Reference proteome</keyword>
<sequence length="84" mass="9541">MIGFKNISLEGVTQQEQINKFYEEVDEFVQAVIKGDVTNAVEEFFDVGQSGLGALQKMGLDAEYVMSQYGKHLEKIKLRPRVKE</sequence>
<dbReference type="RefSeq" id="WP_343826716.1">
    <property type="nucleotide sequence ID" value="NZ_BAAACI010000006.1"/>
</dbReference>
<proteinExistence type="predicted"/>
<evidence type="ECO:0000313" key="1">
    <source>
        <dbReference type="EMBL" id="GAA0774516.1"/>
    </source>
</evidence>
<accession>A0ABN1KRZ3</accession>
<dbReference type="Pfam" id="PF01503">
    <property type="entry name" value="PRA-PH"/>
    <property type="match status" value="1"/>
</dbReference>
<organism evidence="1 2">
    <name type="scientific">Clostridium subterminale</name>
    <dbReference type="NCBI Taxonomy" id="1550"/>
    <lineage>
        <taxon>Bacteria</taxon>
        <taxon>Bacillati</taxon>
        <taxon>Bacillota</taxon>
        <taxon>Clostridia</taxon>
        <taxon>Eubacteriales</taxon>
        <taxon>Clostridiaceae</taxon>
        <taxon>Clostridium</taxon>
    </lineage>
</organism>
<dbReference type="SUPFAM" id="SSF101386">
    <property type="entry name" value="all-alpha NTP pyrophosphatases"/>
    <property type="match status" value="1"/>
</dbReference>
<comment type="caution">
    <text evidence="1">The sequence shown here is derived from an EMBL/GenBank/DDBJ whole genome shotgun (WGS) entry which is preliminary data.</text>
</comment>
<protein>
    <submittedName>
        <fullName evidence="1">Uncharacterized protein</fullName>
    </submittedName>
</protein>
<gene>
    <name evidence="1" type="ORF">GCM10008908_24480</name>
</gene>
<dbReference type="Proteomes" id="UP001501047">
    <property type="component" value="Unassembled WGS sequence"/>
</dbReference>
<reference evidence="1 2" key="1">
    <citation type="journal article" date="2019" name="Int. J. Syst. Evol. Microbiol.">
        <title>The Global Catalogue of Microorganisms (GCM) 10K type strain sequencing project: providing services to taxonomists for standard genome sequencing and annotation.</title>
        <authorList>
            <consortium name="The Broad Institute Genomics Platform"/>
            <consortium name="The Broad Institute Genome Sequencing Center for Infectious Disease"/>
            <person name="Wu L."/>
            <person name="Ma J."/>
        </authorList>
    </citation>
    <scope>NUCLEOTIDE SEQUENCE [LARGE SCALE GENOMIC DNA]</scope>
    <source>
        <strain evidence="1 2">JCM 1417</strain>
    </source>
</reference>
<dbReference type="InterPro" id="IPR021130">
    <property type="entry name" value="PRib-ATP_PPHydrolase-like"/>
</dbReference>